<dbReference type="RefSeq" id="WP_137969733.1">
    <property type="nucleotide sequence ID" value="NZ_BJHV01000001.1"/>
</dbReference>
<feature type="binding site" evidence="7">
    <location>
        <position position="40"/>
    </location>
    <ligand>
        <name>ATP</name>
        <dbReference type="ChEBI" id="CHEBI:30616"/>
    </ligand>
</feature>
<dbReference type="InterPro" id="IPR017441">
    <property type="entry name" value="Protein_kinase_ATP_BS"/>
</dbReference>
<dbReference type="GO" id="GO:0004674">
    <property type="term" value="F:protein serine/threonine kinase activity"/>
    <property type="evidence" value="ECO:0007669"/>
    <property type="project" value="UniProtKB-KW"/>
</dbReference>
<keyword evidence="6 7" id="KW-0067">ATP-binding</keyword>
<dbReference type="PANTHER" id="PTHR43289">
    <property type="entry name" value="MITOGEN-ACTIVATED PROTEIN KINASE KINASE KINASE 20-RELATED"/>
    <property type="match status" value="1"/>
</dbReference>
<evidence type="ECO:0000256" key="1">
    <source>
        <dbReference type="ARBA" id="ARBA00012513"/>
    </source>
</evidence>
<keyword evidence="4 7" id="KW-0547">Nucleotide-binding</keyword>
<accession>A0A4D4KR60</accession>
<organism evidence="9 10">
    <name type="scientific">Streptomyces antimycoticus</name>
    <dbReference type="NCBI Taxonomy" id="68175"/>
    <lineage>
        <taxon>Bacteria</taxon>
        <taxon>Bacillati</taxon>
        <taxon>Actinomycetota</taxon>
        <taxon>Actinomycetes</taxon>
        <taxon>Kitasatosporales</taxon>
        <taxon>Streptomycetaceae</taxon>
        <taxon>Streptomyces</taxon>
        <taxon>Streptomyces violaceusniger group</taxon>
    </lineage>
</organism>
<evidence type="ECO:0000256" key="5">
    <source>
        <dbReference type="ARBA" id="ARBA00022777"/>
    </source>
</evidence>
<gene>
    <name evidence="9" type="ORF">SANT12839_099420</name>
</gene>
<dbReference type="PROSITE" id="PS50011">
    <property type="entry name" value="PROTEIN_KINASE_DOM"/>
    <property type="match status" value="1"/>
</dbReference>
<dbReference type="InterPro" id="IPR011009">
    <property type="entry name" value="Kinase-like_dom_sf"/>
</dbReference>
<keyword evidence="2" id="KW-0723">Serine/threonine-protein kinase</keyword>
<evidence type="ECO:0000256" key="2">
    <source>
        <dbReference type="ARBA" id="ARBA00022527"/>
    </source>
</evidence>
<dbReference type="GO" id="GO:0005524">
    <property type="term" value="F:ATP binding"/>
    <property type="evidence" value="ECO:0007669"/>
    <property type="project" value="UniProtKB-UniRule"/>
</dbReference>
<evidence type="ECO:0000259" key="8">
    <source>
        <dbReference type="PROSITE" id="PS50011"/>
    </source>
</evidence>
<keyword evidence="3" id="KW-0808">Transferase</keyword>
<sequence>MERGKLIADRYELIGRLGRGGMGEVWAARDRVLHREVALKLLDLDGIAQADLPRRFEREAVAAAQIVHPNVAALYDRGIHDDVLFLVMEKVDGQTLTARLQAESPFP</sequence>
<dbReference type="Gene3D" id="3.30.200.20">
    <property type="entry name" value="Phosphorylase Kinase, domain 1"/>
    <property type="match status" value="1"/>
</dbReference>
<keyword evidence="10" id="KW-1185">Reference proteome</keyword>
<name>A0A4D4KR60_9ACTN</name>
<dbReference type="InterPro" id="IPR000719">
    <property type="entry name" value="Prot_kinase_dom"/>
</dbReference>
<evidence type="ECO:0000256" key="4">
    <source>
        <dbReference type="ARBA" id="ARBA00022741"/>
    </source>
</evidence>
<dbReference type="EMBL" id="BJHV01000001">
    <property type="protein sequence ID" value="GDY49060.1"/>
    <property type="molecule type" value="Genomic_DNA"/>
</dbReference>
<dbReference type="PANTHER" id="PTHR43289:SF6">
    <property type="entry name" value="SERINE_THREONINE-PROTEIN KINASE NEKL-3"/>
    <property type="match status" value="1"/>
</dbReference>
<evidence type="ECO:0000256" key="6">
    <source>
        <dbReference type="ARBA" id="ARBA00022840"/>
    </source>
</evidence>
<protein>
    <recommendedName>
        <fullName evidence="1">non-specific serine/threonine protein kinase</fullName>
        <ecNumber evidence="1">2.7.11.1</ecNumber>
    </recommendedName>
</protein>
<dbReference type="Proteomes" id="UP000299290">
    <property type="component" value="Unassembled WGS sequence"/>
</dbReference>
<reference evidence="9 10" key="1">
    <citation type="journal article" date="2020" name="Int. J. Syst. Evol. Microbiol.">
        <title>Reclassification of Streptomyces castelarensis and Streptomyces sporoclivatus as later heterotypic synonyms of Streptomyces antimycoticus.</title>
        <authorList>
            <person name="Komaki H."/>
            <person name="Tamura T."/>
        </authorList>
    </citation>
    <scope>NUCLEOTIDE SEQUENCE [LARGE SCALE GENOMIC DNA]</scope>
    <source>
        <strain evidence="9 10">NBRC 12839</strain>
    </source>
</reference>
<dbReference type="EC" id="2.7.11.1" evidence="1"/>
<dbReference type="SUPFAM" id="SSF56112">
    <property type="entry name" value="Protein kinase-like (PK-like)"/>
    <property type="match status" value="1"/>
</dbReference>
<evidence type="ECO:0000256" key="7">
    <source>
        <dbReference type="PROSITE-ProRule" id="PRU10141"/>
    </source>
</evidence>
<feature type="domain" description="Protein kinase" evidence="8">
    <location>
        <begin position="11"/>
        <end position="107"/>
    </location>
</feature>
<evidence type="ECO:0000256" key="3">
    <source>
        <dbReference type="ARBA" id="ARBA00022679"/>
    </source>
</evidence>
<proteinExistence type="predicted"/>
<evidence type="ECO:0000313" key="9">
    <source>
        <dbReference type="EMBL" id="GDY49060.1"/>
    </source>
</evidence>
<dbReference type="Pfam" id="PF00069">
    <property type="entry name" value="Pkinase"/>
    <property type="match status" value="1"/>
</dbReference>
<comment type="caution">
    <text evidence="9">The sequence shown here is derived from an EMBL/GenBank/DDBJ whole genome shotgun (WGS) entry which is preliminary data.</text>
</comment>
<dbReference type="PROSITE" id="PS00107">
    <property type="entry name" value="PROTEIN_KINASE_ATP"/>
    <property type="match status" value="1"/>
</dbReference>
<evidence type="ECO:0000313" key="10">
    <source>
        <dbReference type="Proteomes" id="UP000299290"/>
    </source>
</evidence>
<dbReference type="AlphaFoldDB" id="A0A4D4KR60"/>
<keyword evidence="5" id="KW-0418">Kinase</keyword>